<dbReference type="PANTHER" id="PTHR31760:SF0">
    <property type="entry name" value="S-ADENOSYL-L-METHIONINE-DEPENDENT METHYLTRANSFERASES SUPERFAMILY PROTEIN"/>
    <property type="match status" value="1"/>
</dbReference>
<evidence type="ECO:0000256" key="3">
    <source>
        <dbReference type="ARBA" id="ARBA00022603"/>
    </source>
</evidence>
<dbReference type="FunCoup" id="D6Z6C3">
    <property type="interactions" value="438"/>
</dbReference>
<feature type="binding site" evidence="6">
    <location>
        <position position="196"/>
    </location>
    <ligand>
        <name>S-adenosyl-L-methionine</name>
        <dbReference type="ChEBI" id="CHEBI:59789"/>
    </ligand>
</feature>
<dbReference type="RefSeq" id="WP_013164402.1">
    <property type="nucleotide sequence ID" value="NC_014216.1"/>
</dbReference>
<name>D6Z6C3_DESAT</name>
<dbReference type="Proteomes" id="UP000001508">
    <property type="component" value="Chromosome"/>
</dbReference>
<gene>
    <name evidence="6" type="primary">rsmG</name>
    <name evidence="7" type="ordered locus">DaAHT2_2223</name>
</gene>
<keyword evidence="5 6" id="KW-0949">S-adenosyl-L-methionine</keyword>
<comment type="similarity">
    <text evidence="6">Belongs to the methyltransferase superfamily. RNA methyltransferase RsmG family.</text>
</comment>
<keyword evidence="8" id="KW-1185">Reference proteome</keyword>
<feature type="binding site" evidence="6">
    <location>
        <position position="123"/>
    </location>
    <ligand>
        <name>S-adenosyl-L-methionine</name>
        <dbReference type="ChEBI" id="CHEBI:59789"/>
    </ligand>
</feature>
<dbReference type="Gene3D" id="3.40.50.150">
    <property type="entry name" value="Vaccinia Virus protein VP39"/>
    <property type="match status" value="1"/>
</dbReference>
<comment type="function">
    <text evidence="6">Specifically methylates the N7 position of a guanine in 16S rRNA.</text>
</comment>
<keyword evidence="2 6" id="KW-0698">rRNA processing</keyword>
<dbReference type="GO" id="GO:0005829">
    <property type="term" value="C:cytosol"/>
    <property type="evidence" value="ECO:0007669"/>
    <property type="project" value="TreeGrafter"/>
</dbReference>
<dbReference type="CDD" id="cd02440">
    <property type="entry name" value="AdoMet_MTases"/>
    <property type="match status" value="1"/>
</dbReference>
<dbReference type="InParanoid" id="D6Z6C3"/>
<accession>D6Z6C3</accession>
<dbReference type="eggNOG" id="COG0357">
    <property type="taxonomic scope" value="Bacteria"/>
</dbReference>
<keyword evidence="1 6" id="KW-0963">Cytoplasm</keyword>
<comment type="caution">
    <text evidence="6">Lacks conserved residue(s) required for the propagation of feature annotation.</text>
</comment>
<dbReference type="PANTHER" id="PTHR31760">
    <property type="entry name" value="S-ADENOSYL-L-METHIONINE-DEPENDENT METHYLTRANSFERASES SUPERFAMILY PROTEIN"/>
    <property type="match status" value="1"/>
</dbReference>
<dbReference type="InterPro" id="IPR029063">
    <property type="entry name" value="SAM-dependent_MTases_sf"/>
</dbReference>
<proteinExistence type="inferred from homology"/>
<comment type="subcellular location">
    <subcellularLocation>
        <location evidence="6">Cytoplasm</location>
    </subcellularLocation>
</comment>
<dbReference type="EMBL" id="CP001940">
    <property type="protein sequence ID" value="ADH86888.1"/>
    <property type="molecule type" value="Genomic_DNA"/>
</dbReference>
<evidence type="ECO:0000313" key="8">
    <source>
        <dbReference type="Proteomes" id="UP000001508"/>
    </source>
</evidence>
<keyword evidence="3 6" id="KW-0489">Methyltransferase</keyword>
<dbReference type="STRING" id="589865.DaAHT2_2223"/>
<dbReference type="InterPro" id="IPR003682">
    <property type="entry name" value="rRNA_ssu_MeTfrase_G"/>
</dbReference>
<reference evidence="8" key="1">
    <citation type="submission" date="2010-02" db="EMBL/GenBank/DDBJ databases">
        <title>Complete sequence of Desulfurivibrio alkaliphilus AHT2.</title>
        <authorList>
            <consortium name="US DOE Joint Genome Institute"/>
            <person name="Pitluck S."/>
            <person name="Chertkov O."/>
            <person name="Detter J.C."/>
            <person name="Han C."/>
            <person name="Tapia R."/>
            <person name="Larimer F."/>
            <person name="Land M."/>
            <person name="Hauser L."/>
            <person name="Kyrpides N."/>
            <person name="Mikhailova N."/>
            <person name="Sorokin D.Y."/>
            <person name="Muyzer G."/>
            <person name="Woyke T."/>
        </authorList>
    </citation>
    <scope>NUCLEOTIDE SEQUENCE [LARGE SCALE GENOMIC DNA]</scope>
    <source>
        <strain evidence="8">DSM 19089 / UNIQEM U267 / AHT2</strain>
    </source>
</reference>
<dbReference type="SUPFAM" id="SSF53335">
    <property type="entry name" value="S-adenosyl-L-methionine-dependent methyltransferases"/>
    <property type="match status" value="1"/>
</dbReference>
<dbReference type="EC" id="2.1.1.-" evidence="6"/>
<protein>
    <recommendedName>
        <fullName evidence="6">Ribosomal RNA small subunit methyltransferase G</fullName>
        <ecNumber evidence="6">2.1.1.-</ecNumber>
    </recommendedName>
    <alternativeName>
        <fullName evidence="6">16S rRNA 7-methylguanosine methyltransferase</fullName>
        <shortName evidence="6">16S rRNA m7G methyltransferase</shortName>
    </alternativeName>
</protein>
<feature type="binding site" evidence="6">
    <location>
        <begin position="176"/>
        <end position="177"/>
    </location>
    <ligand>
        <name>S-adenosyl-L-methionine</name>
        <dbReference type="ChEBI" id="CHEBI:59789"/>
    </ligand>
</feature>
<dbReference type="Pfam" id="PF02527">
    <property type="entry name" value="GidB"/>
    <property type="match status" value="1"/>
</dbReference>
<dbReference type="OrthoDB" id="9808773at2"/>
<evidence type="ECO:0000256" key="6">
    <source>
        <dbReference type="HAMAP-Rule" id="MF_00074"/>
    </source>
</evidence>
<organism evidence="7 8">
    <name type="scientific">Desulfurivibrio alkaliphilus (strain DSM 19089 / UNIQEM U267 / AHT2)</name>
    <dbReference type="NCBI Taxonomy" id="589865"/>
    <lineage>
        <taxon>Bacteria</taxon>
        <taxon>Pseudomonadati</taxon>
        <taxon>Thermodesulfobacteriota</taxon>
        <taxon>Desulfobulbia</taxon>
        <taxon>Desulfobulbales</taxon>
        <taxon>Desulfobulbaceae</taxon>
        <taxon>Desulfurivibrio</taxon>
    </lineage>
</organism>
<feature type="binding site" evidence="6">
    <location>
        <position position="128"/>
    </location>
    <ligand>
        <name>S-adenosyl-L-methionine</name>
        <dbReference type="ChEBI" id="CHEBI:59789"/>
    </ligand>
</feature>
<keyword evidence="4 6" id="KW-0808">Transferase</keyword>
<sequence>MNSGCADILAEGLQQLGLPPEPAAIARLCRYHEELLKWSRRINLVAAAPPRELLATHFLDSLTLWPLLADLPVNDHRAPPLAAIKPAHKGTDLISVPDHPSPSRLQQPALAGDCSRLSLLDVGTGAGFPGLALKCWRPEALAVTLMEPRAKRVSFLRHVIRTLKLQEGTQVLAQRLEPVTDSQEAPADRFALITSRAFTAIAPFLALCAPLSPPGGRVICMKGPKAEAELAAWRRQQPDSPYSLEQSATFTLPFTAACRTLLVFRKAEL</sequence>
<dbReference type="GO" id="GO:0070043">
    <property type="term" value="F:rRNA (guanine-N7-)-methyltransferase activity"/>
    <property type="evidence" value="ECO:0007669"/>
    <property type="project" value="UniProtKB-UniRule"/>
</dbReference>
<evidence type="ECO:0000313" key="7">
    <source>
        <dbReference type="EMBL" id="ADH86888.1"/>
    </source>
</evidence>
<dbReference type="PIRSF" id="PIRSF003078">
    <property type="entry name" value="GidB"/>
    <property type="match status" value="1"/>
</dbReference>
<evidence type="ECO:0000256" key="4">
    <source>
        <dbReference type="ARBA" id="ARBA00022679"/>
    </source>
</evidence>
<evidence type="ECO:0000256" key="2">
    <source>
        <dbReference type="ARBA" id="ARBA00022552"/>
    </source>
</evidence>
<dbReference type="HAMAP" id="MF_00074">
    <property type="entry name" value="16SrRNA_methyltr_G"/>
    <property type="match status" value="1"/>
</dbReference>
<dbReference type="AlphaFoldDB" id="D6Z6C3"/>
<dbReference type="KEGG" id="dak:DaAHT2_2223"/>
<dbReference type="HOGENOM" id="CLU_065341_0_1_7"/>
<evidence type="ECO:0000256" key="5">
    <source>
        <dbReference type="ARBA" id="ARBA00022691"/>
    </source>
</evidence>
<evidence type="ECO:0000256" key="1">
    <source>
        <dbReference type="ARBA" id="ARBA00022490"/>
    </source>
</evidence>